<reference evidence="2 4" key="2">
    <citation type="journal article" date="2014" name="PLoS ONE">
        <title>Evolution of mitochondria reconstructed from the energy metabolism of living bacteria.</title>
        <authorList>
            <person name="Degli Esposti M."/>
            <person name="Chouaia B."/>
            <person name="Comandatore F."/>
            <person name="Crotti E."/>
            <person name="Sassera D."/>
            <person name="Lievens P.M."/>
            <person name="Daffonchio D."/>
            <person name="Bandi C."/>
        </authorList>
    </citation>
    <scope>NUCLEOTIDE SEQUENCE [LARGE SCALE GENOMIC DNA]</scope>
    <source>
        <strain evidence="2">AM168</strain>
        <strain evidence="4">AM169</strain>
    </source>
</reference>
<accession>A0A7U7G6Z6</accession>
<reference evidence="3 5" key="3">
    <citation type="submission" date="2018-02" db="EMBL/GenBank/DDBJ databases">
        <title>Draft genome sequences of four Parasaccharibacter apium strains isolated from honey bees.</title>
        <authorList>
            <person name="Corby-Harris V.L."/>
            <person name="Anderson K.E."/>
        </authorList>
    </citation>
    <scope>NUCLEOTIDE SEQUENCE [LARGE SCALE GENOMIC DNA]</scope>
    <source>
        <strain evidence="3 5">B8</strain>
    </source>
</reference>
<evidence type="ECO:0000313" key="3">
    <source>
        <dbReference type="EMBL" id="POS64724.1"/>
    </source>
</evidence>
<reference evidence="2 4" key="1">
    <citation type="journal article" date="2014" name="Genome Biol. Evol.">
        <title>Acetic acid bacteria genomes reveal functional traits for adaptation to life in insect guts.</title>
        <authorList>
            <person name="Chouaia B."/>
            <person name="Gaiarsa S."/>
            <person name="Crotti E."/>
            <person name="Comandatore F."/>
            <person name="Degli Esposti M."/>
            <person name="Ricci I."/>
            <person name="Alma A."/>
            <person name="Favia G."/>
            <person name="Bandi C."/>
            <person name="Daffonchio D."/>
        </authorList>
    </citation>
    <scope>NUCLEOTIDE SEQUENCE [LARGE SCALE GENOMIC DNA]</scope>
    <source>
        <strain evidence="2">AM168</strain>
        <strain evidence="4">AM169</strain>
    </source>
</reference>
<organism evidence="2 4">
    <name type="scientific">Parasaccharibacter apium</name>
    <dbReference type="NCBI Taxonomy" id="1510841"/>
    <lineage>
        <taxon>Bacteria</taxon>
        <taxon>Pseudomonadati</taxon>
        <taxon>Pseudomonadota</taxon>
        <taxon>Alphaproteobacteria</taxon>
        <taxon>Acetobacterales</taxon>
        <taxon>Acetobacteraceae</taxon>
        <taxon>Parasaccharibacter</taxon>
    </lineage>
</organism>
<name>A0A7U7G6Z6_9PROT</name>
<evidence type="ECO:0000313" key="4">
    <source>
        <dbReference type="Proteomes" id="UP000027590"/>
    </source>
</evidence>
<feature type="transmembrane region" description="Helical" evidence="1">
    <location>
        <begin position="29"/>
        <end position="50"/>
    </location>
</feature>
<keyword evidence="5" id="KW-1185">Reference proteome</keyword>
<proteinExistence type="predicted"/>
<dbReference type="RefSeq" id="WP_043560789.1">
    <property type="nucleotide sequence ID" value="NZ_CBLY010000006.1"/>
</dbReference>
<comment type="caution">
    <text evidence="2">The sequence shown here is derived from an EMBL/GenBank/DDBJ whole genome shotgun (WGS) entry which is preliminary data.</text>
</comment>
<dbReference type="Proteomes" id="UP000027590">
    <property type="component" value="Unassembled WGS sequence"/>
</dbReference>
<keyword evidence="1" id="KW-0472">Membrane</keyword>
<dbReference type="Proteomes" id="UP000237218">
    <property type="component" value="Unassembled WGS sequence"/>
</dbReference>
<evidence type="ECO:0000313" key="5">
    <source>
        <dbReference type="Proteomes" id="UP000237218"/>
    </source>
</evidence>
<protein>
    <submittedName>
        <fullName evidence="2">Uncharacterized protein</fullName>
    </submittedName>
</protein>
<feature type="transmembrane region" description="Helical" evidence="1">
    <location>
        <begin position="99"/>
        <end position="124"/>
    </location>
</feature>
<keyword evidence="1" id="KW-1133">Transmembrane helix</keyword>
<keyword evidence="1" id="KW-0812">Transmembrane</keyword>
<gene>
    <name evidence="3" type="ORF">ASQ42_00995</name>
    <name evidence="2" type="ORF">SACS_1534</name>
</gene>
<dbReference type="EMBL" id="CBLY010000006">
    <property type="protein sequence ID" value="CDG34272.1"/>
    <property type="molecule type" value="Genomic_DNA"/>
</dbReference>
<dbReference type="EMBL" id="LMYI01000002">
    <property type="protein sequence ID" value="POS64724.1"/>
    <property type="molecule type" value="Genomic_DNA"/>
</dbReference>
<sequence length="133" mass="14268">MFRDEMDTTRPGEAAASHEGEGVSSVGRWAFFSGVAAFVIGLLLAAPVVAEAAPLSIPATITVTMPKGSETVMVCTSKLNLSDVQVACRPTEKVVKKFLIMAGIFEVVGIVLLVLLIEGIAFFLRKLWSRRKS</sequence>
<evidence type="ECO:0000256" key="1">
    <source>
        <dbReference type="SAM" id="Phobius"/>
    </source>
</evidence>
<dbReference type="AlphaFoldDB" id="A0A7U7G6Z6"/>
<evidence type="ECO:0000313" key="2">
    <source>
        <dbReference type="EMBL" id="CDG34272.1"/>
    </source>
</evidence>